<feature type="domain" description="Homeobox" evidence="7">
    <location>
        <begin position="56"/>
        <end position="116"/>
    </location>
</feature>
<keyword evidence="3 5" id="KW-0371">Homeobox</keyword>
<comment type="caution">
    <text evidence="8">The sequence shown here is derived from an EMBL/GenBank/DDBJ whole genome shotgun (WGS) entry which is preliminary data.</text>
</comment>
<dbReference type="SUPFAM" id="SSF46689">
    <property type="entry name" value="Homeodomain-like"/>
    <property type="match status" value="1"/>
</dbReference>
<keyword evidence="4 5" id="KW-0539">Nucleus</keyword>
<feature type="DNA-binding region" description="Homeobox" evidence="5">
    <location>
        <begin position="58"/>
        <end position="117"/>
    </location>
</feature>
<dbReference type="EMBL" id="JARQZJ010000143">
    <property type="protein sequence ID" value="KAK9893010.1"/>
    <property type="molecule type" value="Genomic_DNA"/>
</dbReference>
<dbReference type="PANTHER" id="PTHR11636:SF76">
    <property type="entry name" value="PROTEIN NUBBIN"/>
    <property type="match status" value="1"/>
</dbReference>
<gene>
    <name evidence="8" type="ORF">WA026_023223</name>
</gene>
<evidence type="ECO:0000256" key="1">
    <source>
        <dbReference type="ARBA" id="ARBA00004123"/>
    </source>
</evidence>
<dbReference type="GO" id="GO:0005634">
    <property type="term" value="C:nucleus"/>
    <property type="evidence" value="ECO:0007669"/>
    <property type="project" value="UniProtKB-SubCell"/>
</dbReference>
<organism evidence="8 9">
    <name type="scientific">Henosepilachna vigintioctopunctata</name>
    <dbReference type="NCBI Taxonomy" id="420089"/>
    <lineage>
        <taxon>Eukaryota</taxon>
        <taxon>Metazoa</taxon>
        <taxon>Ecdysozoa</taxon>
        <taxon>Arthropoda</taxon>
        <taxon>Hexapoda</taxon>
        <taxon>Insecta</taxon>
        <taxon>Pterygota</taxon>
        <taxon>Neoptera</taxon>
        <taxon>Endopterygota</taxon>
        <taxon>Coleoptera</taxon>
        <taxon>Polyphaga</taxon>
        <taxon>Cucujiformia</taxon>
        <taxon>Coccinelloidea</taxon>
        <taxon>Coccinellidae</taxon>
        <taxon>Epilachninae</taxon>
        <taxon>Epilachnini</taxon>
        <taxon>Henosepilachna</taxon>
    </lineage>
</organism>
<evidence type="ECO:0000256" key="3">
    <source>
        <dbReference type="ARBA" id="ARBA00023155"/>
    </source>
</evidence>
<evidence type="ECO:0000313" key="8">
    <source>
        <dbReference type="EMBL" id="KAK9893010.1"/>
    </source>
</evidence>
<dbReference type="InterPro" id="IPR009057">
    <property type="entry name" value="Homeodomain-like_sf"/>
</dbReference>
<evidence type="ECO:0000256" key="2">
    <source>
        <dbReference type="ARBA" id="ARBA00023125"/>
    </source>
</evidence>
<dbReference type="CDD" id="cd00086">
    <property type="entry name" value="homeodomain"/>
    <property type="match status" value="1"/>
</dbReference>
<keyword evidence="2 5" id="KW-0238">DNA-binding</keyword>
<dbReference type="Pfam" id="PF00046">
    <property type="entry name" value="Homeodomain"/>
    <property type="match status" value="1"/>
</dbReference>
<dbReference type="InterPro" id="IPR001356">
    <property type="entry name" value="HD"/>
</dbReference>
<dbReference type="InterPro" id="IPR017970">
    <property type="entry name" value="Homeobox_CS"/>
</dbReference>
<evidence type="ECO:0000256" key="5">
    <source>
        <dbReference type="PROSITE-ProRule" id="PRU00108"/>
    </source>
</evidence>
<dbReference type="GO" id="GO:0000981">
    <property type="term" value="F:DNA-binding transcription factor activity, RNA polymerase II-specific"/>
    <property type="evidence" value="ECO:0007669"/>
    <property type="project" value="InterPro"/>
</dbReference>
<dbReference type="PROSITE" id="PS50071">
    <property type="entry name" value="HOMEOBOX_2"/>
    <property type="match status" value="1"/>
</dbReference>
<evidence type="ECO:0000256" key="4">
    <source>
        <dbReference type="ARBA" id="ARBA00023242"/>
    </source>
</evidence>
<dbReference type="Proteomes" id="UP001431783">
    <property type="component" value="Unassembled WGS sequence"/>
</dbReference>
<evidence type="ECO:0000259" key="7">
    <source>
        <dbReference type="PROSITE" id="PS50071"/>
    </source>
</evidence>
<keyword evidence="9" id="KW-1185">Reference proteome</keyword>
<name>A0AAW1VG24_9CUCU</name>
<proteinExistence type="predicted"/>
<protein>
    <recommendedName>
        <fullName evidence="7">Homeobox domain-containing protein</fullName>
    </recommendedName>
</protein>
<sequence>MKRVFEASFGKDPKPSYSEMSELAAILNINIKTGINVHLCLKYFRLTRQHFSGTTSKPRRRRTTIEQYAKVMLEVTFRKNQRPTSSELEMLSDALCMQLETVRTWFQNRRAKARKSKNIAPTSEDQ</sequence>
<dbReference type="PROSITE" id="PS00027">
    <property type="entry name" value="HOMEOBOX_1"/>
    <property type="match status" value="1"/>
</dbReference>
<reference evidence="8 9" key="1">
    <citation type="submission" date="2023-03" db="EMBL/GenBank/DDBJ databases">
        <title>Genome insight into feeding habits of ladybird beetles.</title>
        <authorList>
            <person name="Li H.-S."/>
            <person name="Huang Y.-H."/>
            <person name="Pang H."/>
        </authorList>
    </citation>
    <scope>NUCLEOTIDE SEQUENCE [LARGE SCALE GENOMIC DNA]</scope>
    <source>
        <strain evidence="8">SYSU_2023b</strain>
        <tissue evidence="8">Whole body</tissue>
    </source>
</reference>
<dbReference type="InterPro" id="IPR050255">
    <property type="entry name" value="POU_domain_TF"/>
</dbReference>
<evidence type="ECO:0000256" key="6">
    <source>
        <dbReference type="RuleBase" id="RU000682"/>
    </source>
</evidence>
<dbReference type="PANTHER" id="PTHR11636">
    <property type="entry name" value="POU DOMAIN"/>
    <property type="match status" value="1"/>
</dbReference>
<dbReference type="Gene3D" id="1.10.10.60">
    <property type="entry name" value="Homeodomain-like"/>
    <property type="match status" value="1"/>
</dbReference>
<dbReference type="SMART" id="SM00389">
    <property type="entry name" value="HOX"/>
    <property type="match status" value="1"/>
</dbReference>
<accession>A0AAW1VG24</accession>
<evidence type="ECO:0000313" key="9">
    <source>
        <dbReference type="Proteomes" id="UP001431783"/>
    </source>
</evidence>
<dbReference type="AlphaFoldDB" id="A0AAW1VG24"/>
<dbReference type="GO" id="GO:0000978">
    <property type="term" value="F:RNA polymerase II cis-regulatory region sequence-specific DNA binding"/>
    <property type="evidence" value="ECO:0007669"/>
    <property type="project" value="TreeGrafter"/>
</dbReference>
<comment type="subcellular location">
    <subcellularLocation>
        <location evidence="1 5 6">Nucleus</location>
    </subcellularLocation>
</comment>